<keyword evidence="2" id="KW-1185">Reference proteome</keyword>
<organism evidence="1 2">
    <name type="scientific">Lynx pardinus</name>
    <name type="common">Iberian lynx</name>
    <name type="synonym">Felis pardina</name>
    <dbReference type="NCBI Taxonomy" id="191816"/>
    <lineage>
        <taxon>Eukaryota</taxon>
        <taxon>Metazoa</taxon>
        <taxon>Chordata</taxon>
        <taxon>Craniata</taxon>
        <taxon>Vertebrata</taxon>
        <taxon>Euteleostomi</taxon>
        <taxon>Mammalia</taxon>
        <taxon>Eutheria</taxon>
        <taxon>Laurasiatheria</taxon>
        <taxon>Carnivora</taxon>
        <taxon>Feliformia</taxon>
        <taxon>Felidae</taxon>
        <taxon>Felinae</taxon>
        <taxon>Lynx</taxon>
    </lineage>
</organism>
<evidence type="ECO:0000313" key="2">
    <source>
        <dbReference type="Proteomes" id="UP000386466"/>
    </source>
</evidence>
<sequence>EGVGGGHALSATFCCCPRKFPQPPQYSDFPGETRPASRDPEGVGTRQAACLCVPCRTGSVRSEKRLVQVAIRSTWSPKVQEEAGRPVTMSITAPRACHHAPRLETHMDLPVRLGQT</sequence>
<proteinExistence type="predicted"/>
<dbReference type="Proteomes" id="UP000386466">
    <property type="component" value="Unassembled WGS sequence"/>
</dbReference>
<gene>
    <name evidence="1" type="ORF">LYPA_23C006187</name>
</gene>
<protein>
    <submittedName>
        <fullName evidence="1">Uncharacterized protein</fullName>
    </submittedName>
</protein>
<name>A0A485PSQ9_LYNPA</name>
<feature type="non-terminal residue" evidence="1">
    <location>
        <position position="1"/>
    </location>
</feature>
<dbReference type="EMBL" id="CAAGRJ010040546">
    <property type="protein sequence ID" value="VFV47413.1"/>
    <property type="molecule type" value="Genomic_DNA"/>
</dbReference>
<dbReference type="AlphaFoldDB" id="A0A485PSQ9"/>
<evidence type="ECO:0000313" key="1">
    <source>
        <dbReference type="EMBL" id="VFV47413.1"/>
    </source>
</evidence>
<accession>A0A485PSQ9</accession>
<reference evidence="1 2" key="1">
    <citation type="submission" date="2019-01" db="EMBL/GenBank/DDBJ databases">
        <authorList>
            <person name="Alioto T."/>
            <person name="Alioto T."/>
        </authorList>
    </citation>
    <scope>NUCLEOTIDE SEQUENCE [LARGE SCALE GENOMIC DNA]</scope>
</reference>